<dbReference type="PROSITE" id="PS51379">
    <property type="entry name" value="4FE4S_FER_2"/>
    <property type="match status" value="2"/>
</dbReference>
<evidence type="ECO:0000259" key="1">
    <source>
        <dbReference type="PROSITE" id="PS51379"/>
    </source>
</evidence>
<dbReference type="Gene3D" id="3.30.70.3270">
    <property type="match status" value="1"/>
</dbReference>
<dbReference type="InterPro" id="IPR007525">
    <property type="entry name" value="FrhB_FdhB_C"/>
</dbReference>
<dbReference type="Pfam" id="PF04432">
    <property type="entry name" value="FrhB_FdhB_C"/>
    <property type="match status" value="1"/>
</dbReference>
<dbReference type="EMBL" id="LAZR01002833">
    <property type="protein sequence ID" value="KKN25057.1"/>
    <property type="molecule type" value="Genomic_DNA"/>
</dbReference>
<feature type="domain" description="4Fe-4S ferredoxin-type" evidence="1">
    <location>
        <begin position="312"/>
        <end position="342"/>
    </location>
</feature>
<name>A0A0F9PKM0_9ZZZZ</name>
<organism evidence="2">
    <name type="scientific">marine sediment metagenome</name>
    <dbReference type="NCBI Taxonomy" id="412755"/>
    <lineage>
        <taxon>unclassified sequences</taxon>
        <taxon>metagenomes</taxon>
        <taxon>ecological metagenomes</taxon>
    </lineage>
</organism>
<sequence length="379" mass="42458">MDAIAEYLINIEDFTKILETLLKEKVVDKIVSAKLRVDKKSGNADRFTVQPNLIDKAEDLKDFPLTPLIAYGYARTDTASKYLHKSVAGAKNEKVGLIARPCDTRALIELAKIKQVNLDNLFILGIEDRGLLPKAGREVRKLKDIDPTKIVKEKVGDKGLIVKMEDGSTKELNLTIADNCLRCYRKTPVIADLTISDLGIPIESNEIILKVYSDKGTDVVEKAGIEKKELPDDIKKAHLEKYDTIIESAKEKRAKDLEEWDKLPQEEKLAELLKCTSCGICVRGCPVCYCIDCIINKKKKAKTIDNVTYNLTRIAHDADRCVECGNCDNNCPQNLPLSLYFQSLSEAFKEKFGYEAGMSVDDIPFRSAKAIAEMEAEYT</sequence>
<feature type="domain" description="4Fe-4S ferredoxin-type" evidence="1">
    <location>
        <begin position="265"/>
        <end position="296"/>
    </location>
</feature>
<comment type="caution">
    <text evidence="2">The sequence shown here is derived from an EMBL/GenBank/DDBJ whole genome shotgun (WGS) entry which is preliminary data.</text>
</comment>
<dbReference type="AlphaFoldDB" id="A0A0F9PKM0"/>
<accession>A0A0F9PKM0</accession>
<dbReference type="PROSITE" id="PS00198">
    <property type="entry name" value="4FE4S_FER_1"/>
    <property type="match status" value="2"/>
</dbReference>
<dbReference type="InterPro" id="IPR017900">
    <property type="entry name" value="4Fe4S_Fe_S_CS"/>
</dbReference>
<dbReference type="InterPro" id="IPR017896">
    <property type="entry name" value="4Fe4S_Fe-S-bd"/>
</dbReference>
<evidence type="ECO:0000313" key="2">
    <source>
        <dbReference type="EMBL" id="KKN25057.1"/>
    </source>
</evidence>
<dbReference type="Pfam" id="PF13183">
    <property type="entry name" value="Fer4_8"/>
    <property type="match status" value="1"/>
</dbReference>
<gene>
    <name evidence="2" type="ORF">LCGC14_0888690</name>
</gene>
<reference evidence="2" key="1">
    <citation type="journal article" date="2015" name="Nature">
        <title>Complex archaea that bridge the gap between prokaryotes and eukaryotes.</title>
        <authorList>
            <person name="Spang A."/>
            <person name="Saw J.H."/>
            <person name="Jorgensen S.L."/>
            <person name="Zaremba-Niedzwiedzka K."/>
            <person name="Martijn J."/>
            <person name="Lind A.E."/>
            <person name="van Eijk R."/>
            <person name="Schleper C."/>
            <person name="Guy L."/>
            <person name="Ettema T.J."/>
        </authorList>
    </citation>
    <scope>NUCLEOTIDE SEQUENCE</scope>
</reference>
<dbReference type="SUPFAM" id="SSF46548">
    <property type="entry name" value="alpha-helical ferredoxin"/>
    <property type="match status" value="1"/>
</dbReference>
<proteinExistence type="predicted"/>
<protein>
    <recommendedName>
        <fullName evidence="1">4Fe-4S ferredoxin-type domain-containing protein</fullName>
    </recommendedName>
</protein>